<dbReference type="Proteomes" id="UP000185984">
    <property type="component" value="Unassembled WGS sequence"/>
</dbReference>
<dbReference type="InterPro" id="IPR012296">
    <property type="entry name" value="Nuclease_put_TT1808"/>
</dbReference>
<dbReference type="Gene3D" id="3.90.1570.10">
    <property type="entry name" value="tt1808, chain A"/>
    <property type="match status" value="1"/>
</dbReference>
<dbReference type="CDD" id="cd06260">
    <property type="entry name" value="DUF820-like"/>
    <property type="match status" value="1"/>
</dbReference>
<comment type="caution">
    <text evidence="2">The sequence shown here is derived from an EMBL/GenBank/DDBJ whole genome shotgun (WGS) entry which is preliminary data.</text>
</comment>
<accession>A0A1U7HFD9</accession>
<dbReference type="Pfam" id="PF05685">
    <property type="entry name" value="Uma2"/>
    <property type="match status" value="1"/>
</dbReference>
<dbReference type="EMBL" id="MRCC01000021">
    <property type="protein sequence ID" value="OKH22274.1"/>
    <property type="molecule type" value="Genomic_DNA"/>
</dbReference>
<name>A0A1U7HFD9_9CHRO</name>
<evidence type="ECO:0000259" key="1">
    <source>
        <dbReference type="Pfam" id="PF05685"/>
    </source>
</evidence>
<dbReference type="InterPro" id="IPR008538">
    <property type="entry name" value="Uma2"/>
</dbReference>
<dbReference type="OrthoDB" id="455378at2"/>
<dbReference type="InterPro" id="IPR011335">
    <property type="entry name" value="Restrct_endonuc-II-like"/>
</dbReference>
<evidence type="ECO:0000313" key="2">
    <source>
        <dbReference type="EMBL" id="OKH22274.1"/>
    </source>
</evidence>
<dbReference type="RefSeq" id="WP_073551306.1">
    <property type="nucleotide sequence ID" value="NZ_CAWMVK010000014.1"/>
</dbReference>
<dbReference type="SUPFAM" id="SSF52980">
    <property type="entry name" value="Restriction endonuclease-like"/>
    <property type="match status" value="1"/>
</dbReference>
<evidence type="ECO:0000313" key="3">
    <source>
        <dbReference type="Proteomes" id="UP000185984"/>
    </source>
</evidence>
<organism evidence="2 3">
    <name type="scientific">Chroogloeocystis siderophila 5.2 s.c.1</name>
    <dbReference type="NCBI Taxonomy" id="247279"/>
    <lineage>
        <taxon>Bacteria</taxon>
        <taxon>Bacillati</taxon>
        <taxon>Cyanobacteriota</taxon>
        <taxon>Cyanophyceae</taxon>
        <taxon>Oscillatoriophycideae</taxon>
        <taxon>Chroococcales</taxon>
        <taxon>Chroococcaceae</taxon>
        <taxon>Chroogloeocystis</taxon>
    </lineage>
</organism>
<reference evidence="2 3" key="1">
    <citation type="submission" date="2016-11" db="EMBL/GenBank/DDBJ databases">
        <title>Draft Genome Sequences of Nine Cyanobacterial Strains from Diverse Habitats.</title>
        <authorList>
            <person name="Zhu T."/>
            <person name="Hou S."/>
            <person name="Lu X."/>
            <person name="Hess W.R."/>
        </authorList>
    </citation>
    <scope>NUCLEOTIDE SEQUENCE [LARGE SCALE GENOMIC DNA]</scope>
    <source>
        <strain evidence="2 3">5.2 s.c.1</strain>
    </source>
</reference>
<dbReference type="PANTHER" id="PTHR34107">
    <property type="entry name" value="SLL0198 PROTEIN-RELATED"/>
    <property type="match status" value="1"/>
</dbReference>
<gene>
    <name evidence="2" type="ORF">NIES1031_20480</name>
</gene>
<proteinExistence type="predicted"/>
<keyword evidence="3" id="KW-1185">Reference proteome</keyword>
<feature type="domain" description="Putative restriction endonuclease" evidence="1">
    <location>
        <begin position="17"/>
        <end position="188"/>
    </location>
</feature>
<dbReference type="STRING" id="247279.NIES1031_20480"/>
<sequence length="191" mass="21268">MNALTVDIKSVIDLTDEQFYQLCQRNQDLRFERTAQGELIIMPSAGGETGNRNGRLTQQLFNWTDVNATGIAFDSSTGFKLPNGANRSPDAAWLTLERWNTLTPEQQEKFIPLCPDFVVELISPSDSLSTTQAKMQEYIDNGARLGWLLNRKAKQVEVYRSGKAVEVCQAPATLSGEDVLPGFTLNLAPIW</sequence>
<dbReference type="AlphaFoldDB" id="A0A1U7HFD9"/>
<protein>
    <recommendedName>
        <fullName evidence="1">Putative restriction endonuclease domain-containing protein</fullName>
    </recommendedName>
</protein>
<dbReference type="PANTHER" id="PTHR34107:SF7">
    <property type="entry name" value="SLR2092 PROTEIN"/>
    <property type="match status" value="1"/>
</dbReference>